<accession>A0ABW0YJ55</accession>
<dbReference type="EMBL" id="JBHSOZ010000003">
    <property type="protein sequence ID" value="MFC5712455.1"/>
    <property type="molecule type" value="Genomic_DNA"/>
</dbReference>
<evidence type="ECO:0000256" key="3">
    <source>
        <dbReference type="ARBA" id="ARBA00022475"/>
    </source>
</evidence>
<dbReference type="PANTHER" id="PTHR32322:SF18">
    <property type="entry name" value="S-ADENOSYLMETHIONINE_S-ADENOSYLHOMOCYSTEINE TRANSPORTER"/>
    <property type="match status" value="1"/>
</dbReference>
<feature type="domain" description="EamA" evidence="8">
    <location>
        <begin position="5"/>
        <end position="136"/>
    </location>
</feature>
<keyword evidence="5 7" id="KW-1133">Transmembrane helix</keyword>
<dbReference type="InterPro" id="IPR000620">
    <property type="entry name" value="EamA_dom"/>
</dbReference>
<evidence type="ECO:0000313" key="10">
    <source>
        <dbReference type="Proteomes" id="UP001596142"/>
    </source>
</evidence>
<comment type="similarity">
    <text evidence="2">Belongs to the EamA transporter family.</text>
</comment>
<dbReference type="Pfam" id="PF00892">
    <property type="entry name" value="EamA"/>
    <property type="match status" value="2"/>
</dbReference>
<feature type="transmembrane region" description="Helical" evidence="7">
    <location>
        <begin position="154"/>
        <end position="170"/>
    </location>
</feature>
<comment type="subcellular location">
    <subcellularLocation>
        <location evidence="1">Cell membrane</location>
        <topology evidence="1">Multi-pass membrane protein</topology>
    </subcellularLocation>
</comment>
<feature type="transmembrane region" description="Helical" evidence="7">
    <location>
        <begin position="177"/>
        <end position="200"/>
    </location>
</feature>
<keyword evidence="3" id="KW-1003">Cell membrane</keyword>
<keyword evidence="10" id="KW-1185">Reference proteome</keyword>
<dbReference type="RefSeq" id="WP_385939607.1">
    <property type="nucleotide sequence ID" value="NZ_JBHSOZ010000003.1"/>
</dbReference>
<comment type="caution">
    <text evidence="9">The sequence shown here is derived from an EMBL/GenBank/DDBJ whole genome shotgun (WGS) entry which is preliminary data.</text>
</comment>
<organism evidence="9 10">
    <name type="scientific">Thalassorhabdus alkalitolerans</name>
    <dbReference type="NCBI Taxonomy" id="2282697"/>
    <lineage>
        <taxon>Bacteria</taxon>
        <taxon>Bacillati</taxon>
        <taxon>Bacillota</taxon>
        <taxon>Bacilli</taxon>
        <taxon>Bacillales</taxon>
        <taxon>Bacillaceae</taxon>
        <taxon>Thalassorhabdus</taxon>
    </lineage>
</organism>
<feature type="transmembrane region" description="Helical" evidence="7">
    <location>
        <begin position="67"/>
        <end position="86"/>
    </location>
</feature>
<name>A0ABW0YJ55_9BACI</name>
<evidence type="ECO:0000256" key="6">
    <source>
        <dbReference type="ARBA" id="ARBA00023136"/>
    </source>
</evidence>
<keyword evidence="6 7" id="KW-0472">Membrane</keyword>
<evidence type="ECO:0000313" key="9">
    <source>
        <dbReference type="EMBL" id="MFC5712455.1"/>
    </source>
</evidence>
<protein>
    <submittedName>
        <fullName evidence="9">DMT family transporter</fullName>
    </submittedName>
</protein>
<dbReference type="Gene3D" id="1.10.3730.20">
    <property type="match status" value="1"/>
</dbReference>
<feature type="domain" description="EamA" evidence="8">
    <location>
        <begin position="151"/>
        <end position="286"/>
    </location>
</feature>
<dbReference type="InterPro" id="IPR050638">
    <property type="entry name" value="AA-Vitamin_Transporters"/>
</dbReference>
<dbReference type="PANTHER" id="PTHR32322">
    <property type="entry name" value="INNER MEMBRANE TRANSPORTER"/>
    <property type="match status" value="1"/>
</dbReference>
<dbReference type="InterPro" id="IPR037185">
    <property type="entry name" value="EmrE-like"/>
</dbReference>
<evidence type="ECO:0000256" key="1">
    <source>
        <dbReference type="ARBA" id="ARBA00004651"/>
    </source>
</evidence>
<feature type="transmembrane region" description="Helical" evidence="7">
    <location>
        <begin position="92"/>
        <end position="113"/>
    </location>
</feature>
<sequence>MAHPYVLLLLAMLMFSGNFIVGKAFSDTIPPLTLSFMRFAMAAVILLPLGWQEIMNNKALWRQEWRPLAGLALTLGLFNVMLYTSVHYTTTINASIVDALTPAVAAMLGFLFLKERLLSKQVAGIIISFAGVVWIVSRGSLGTLLSLSINPGDLLMLLGVVSWAVYSIFIKQYGHRFPFYGGIIMTMVFGAVFLLPAAAFEWRDGFPIQWTVSHISGLLYIGIFPSALAILLWNRGVAEVGPSQASIFFNLVPLFTTVAAVLFLGESFGLVQLVGGALVLGGVYIATKP</sequence>
<reference evidence="10" key="1">
    <citation type="journal article" date="2019" name="Int. J. Syst. Evol. Microbiol.">
        <title>The Global Catalogue of Microorganisms (GCM) 10K type strain sequencing project: providing services to taxonomists for standard genome sequencing and annotation.</title>
        <authorList>
            <consortium name="The Broad Institute Genomics Platform"/>
            <consortium name="The Broad Institute Genome Sequencing Center for Infectious Disease"/>
            <person name="Wu L."/>
            <person name="Ma J."/>
        </authorList>
    </citation>
    <scope>NUCLEOTIDE SEQUENCE [LARGE SCALE GENOMIC DNA]</scope>
    <source>
        <strain evidence="10">CECT 7184</strain>
    </source>
</reference>
<feature type="transmembrane region" description="Helical" evidence="7">
    <location>
        <begin position="36"/>
        <end position="55"/>
    </location>
</feature>
<keyword evidence="4 7" id="KW-0812">Transmembrane</keyword>
<proteinExistence type="inferred from homology"/>
<feature type="transmembrane region" description="Helical" evidence="7">
    <location>
        <begin position="212"/>
        <end position="233"/>
    </location>
</feature>
<dbReference type="SUPFAM" id="SSF103481">
    <property type="entry name" value="Multidrug resistance efflux transporter EmrE"/>
    <property type="match status" value="2"/>
</dbReference>
<evidence type="ECO:0000259" key="8">
    <source>
        <dbReference type="Pfam" id="PF00892"/>
    </source>
</evidence>
<evidence type="ECO:0000256" key="7">
    <source>
        <dbReference type="SAM" id="Phobius"/>
    </source>
</evidence>
<feature type="transmembrane region" description="Helical" evidence="7">
    <location>
        <begin position="270"/>
        <end position="287"/>
    </location>
</feature>
<evidence type="ECO:0000256" key="4">
    <source>
        <dbReference type="ARBA" id="ARBA00022692"/>
    </source>
</evidence>
<dbReference type="Proteomes" id="UP001596142">
    <property type="component" value="Unassembled WGS sequence"/>
</dbReference>
<evidence type="ECO:0000256" key="2">
    <source>
        <dbReference type="ARBA" id="ARBA00007362"/>
    </source>
</evidence>
<evidence type="ECO:0000256" key="5">
    <source>
        <dbReference type="ARBA" id="ARBA00022989"/>
    </source>
</evidence>
<feature type="transmembrane region" description="Helical" evidence="7">
    <location>
        <begin position="125"/>
        <end position="148"/>
    </location>
</feature>
<gene>
    <name evidence="9" type="ORF">ACFPU1_06655</name>
</gene>
<feature type="transmembrane region" description="Helical" evidence="7">
    <location>
        <begin position="245"/>
        <end position="264"/>
    </location>
</feature>